<dbReference type="AlphaFoldDB" id="A0AAU7CAV3"/>
<name>A0AAU7CAV3_9BACT</name>
<dbReference type="GO" id="GO:0030170">
    <property type="term" value="F:pyridoxal phosphate binding"/>
    <property type="evidence" value="ECO:0007669"/>
    <property type="project" value="InterPro"/>
</dbReference>
<keyword evidence="2 3" id="KW-0663">Pyridoxal phosphate</keyword>
<evidence type="ECO:0000256" key="1">
    <source>
        <dbReference type="ARBA" id="ARBA00001933"/>
    </source>
</evidence>
<dbReference type="InterPro" id="IPR000277">
    <property type="entry name" value="Cys/Met-Metab_PyrdxlP-dep_enz"/>
</dbReference>
<sequence>MLSAMLSHDQITNAHNGMTVYSNSSTRIRGVMCPARSYSGDTPGLIRLSIGLEDPDDLWEDLHQALQAH</sequence>
<dbReference type="Pfam" id="PF01053">
    <property type="entry name" value="Cys_Met_Meta_PP"/>
    <property type="match status" value="1"/>
</dbReference>
<keyword evidence="4" id="KW-0808">Transferase</keyword>
<dbReference type="InterPro" id="IPR015422">
    <property type="entry name" value="PyrdxlP-dep_Trfase_small"/>
</dbReference>
<dbReference type="Gene3D" id="3.90.1150.10">
    <property type="entry name" value="Aspartate Aminotransferase, domain 1"/>
    <property type="match status" value="1"/>
</dbReference>
<dbReference type="InterPro" id="IPR015424">
    <property type="entry name" value="PyrdxlP-dep_Trfase"/>
</dbReference>
<evidence type="ECO:0000256" key="2">
    <source>
        <dbReference type="ARBA" id="ARBA00022898"/>
    </source>
</evidence>
<dbReference type="GO" id="GO:0016740">
    <property type="term" value="F:transferase activity"/>
    <property type="evidence" value="ECO:0007669"/>
    <property type="project" value="UniProtKB-KW"/>
</dbReference>
<organism evidence="4">
    <name type="scientific">Singulisphaera sp. Ch08</name>
    <dbReference type="NCBI Taxonomy" id="3120278"/>
    <lineage>
        <taxon>Bacteria</taxon>
        <taxon>Pseudomonadati</taxon>
        <taxon>Planctomycetota</taxon>
        <taxon>Planctomycetia</taxon>
        <taxon>Isosphaerales</taxon>
        <taxon>Isosphaeraceae</taxon>
        <taxon>Singulisphaera</taxon>
    </lineage>
</organism>
<comment type="cofactor">
    <cofactor evidence="1 3">
        <name>pyridoxal 5'-phosphate</name>
        <dbReference type="ChEBI" id="CHEBI:597326"/>
    </cofactor>
</comment>
<evidence type="ECO:0000256" key="3">
    <source>
        <dbReference type="RuleBase" id="RU362118"/>
    </source>
</evidence>
<proteinExistence type="inferred from homology"/>
<protein>
    <submittedName>
        <fullName evidence="4">PLP-dependent transferase</fullName>
    </submittedName>
</protein>
<comment type="similarity">
    <text evidence="3">Belongs to the trans-sulfuration enzymes family.</text>
</comment>
<gene>
    <name evidence="4" type="ORF">V5E97_27675</name>
</gene>
<accession>A0AAU7CAV3</accession>
<reference evidence="4" key="1">
    <citation type="submission" date="2024-05" db="EMBL/GenBank/DDBJ databases">
        <title>Planctomycetes of the genus Singulisphaera possess chitinolytic capabilities.</title>
        <authorList>
            <person name="Ivanova A."/>
        </authorList>
    </citation>
    <scope>NUCLEOTIDE SEQUENCE</scope>
    <source>
        <strain evidence="4">Ch08T</strain>
    </source>
</reference>
<evidence type="ECO:0000313" key="4">
    <source>
        <dbReference type="EMBL" id="XBH02087.1"/>
    </source>
</evidence>
<dbReference type="EMBL" id="CP155447">
    <property type="protein sequence ID" value="XBH02087.1"/>
    <property type="molecule type" value="Genomic_DNA"/>
</dbReference>
<dbReference type="GO" id="GO:0019346">
    <property type="term" value="P:transsulfuration"/>
    <property type="evidence" value="ECO:0007669"/>
    <property type="project" value="InterPro"/>
</dbReference>
<dbReference type="SUPFAM" id="SSF53383">
    <property type="entry name" value="PLP-dependent transferases"/>
    <property type="match status" value="1"/>
</dbReference>